<dbReference type="Proteomes" id="UP000321291">
    <property type="component" value="Chromosome"/>
</dbReference>
<organism evidence="1 2">
    <name type="scientific">Arachidicoccus ginsenosidivorans</name>
    <dbReference type="NCBI Taxonomy" id="496057"/>
    <lineage>
        <taxon>Bacteria</taxon>
        <taxon>Pseudomonadati</taxon>
        <taxon>Bacteroidota</taxon>
        <taxon>Chitinophagia</taxon>
        <taxon>Chitinophagales</taxon>
        <taxon>Chitinophagaceae</taxon>
        <taxon>Arachidicoccus</taxon>
    </lineage>
</organism>
<name>A0A5B8VHS9_9BACT</name>
<dbReference type="Pfam" id="PF02597">
    <property type="entry name" value="ThiS"/>
    <property type="match status" value="1"/>
</dbReference>
<dbReference type="CDD" id="cd00565">
    <property type="entry name" value="Ubl_ThiS"/>
    <property type="match status" value="1"/>
</dbReference>
<reference evidence="1 2" key="1">
    <citation type="journal article" date="2017" name="Int. J. Syst. Evol. Microbiol.">
        <title>Arachidicoccus ginsenosidivorans sp. nov., with ginsenoside-converting activity isolated from ginseng cultivating soil.</title>
        <authorList>
            <person name="Siddiqi M.Z."/>
            <person name="Aslam Z."/>
            <person name="Im W.T."/>
        </authorList>
    </citation>
    <scope>NUCLEOTIDE SEQUENCE [LARGE SCALE GENOMIC DNA]</scope>
    <source>
        <strain evidence="1 2">Gsoil 809</strain>
    </source>
</reference>
<accession>A0A5B8VHS9</accession>
<sequence>MRLEINQKLFEYPLSDSDVLSTELTLEMLMAHLYPLSTDGIAVALKDQVISRADWNLTVLQENDQLLILTATQGG</sequence>
<dbReference type="InterPro" id="IPR010035">
    <property type="entry name" value="Thi_S"/>
</dbReference>
<dbReference type="Gene3D" id="3.10.20.30">
    <property type="match status" value="1"/>
</dbReference>
<dbReference type="EMBL" id="CP042434">
    <property type="protein sequence ID" value="QEC70611.1"/>
    <property type="molecule type" value="Genomic_DNA"/>
</dbReference>
<evidence type="ECO:0000313" key="1">
    <source>
        <dbReference type="EMBL" id="QEC70611.1"/>
    </source>
</evidence>
<dbReference type="RefSeq" id="WP_146779874.1">
    <property type="nucleotide sequence ID" value="NZ_CP042434.1"/>
</dbReference>
<dbReference type="SUPFAM" id="SSF54285">
    <property type="entry name" value="MoaD/ThiS"/>
    <property type="match status" value="1"/>
</dbReference>
<dbReference type="AlphaFoldDB" id="A0A5B8VHS9"/>
<dbReference type="InterPro" id="IPR012675">
    <property type="entry name" value="Beta-grasp_dom_sf"/>
</dbReference>
<dbReference type="NCBIfam" id="TIGR01683">
    <property type="entry name" value="thiS"/>
    <property type="match status" value="1"/>
</dbReference>
<keyword evidence="2" id="KW-1185">Reference proteome</keyword>
<dbReference type="OrthoDB" id="1525151at2"/>
<dbReference type="InterPro" id="IPR003749">
    <property type="entry name" value="ThiS/MoaD-like"/>
</dbReference>
<dbReference type="InterPro" id="IPR016155">
    <property type="entry name" value="Mopterin_synth/thiamin_S_b"/>
</dbReference>
<proteinExistence type="predicted"/>
<dbReference type="KEGG" id="agi:FSB73_01760"/>
<protein>
    <submittedName>
        <fullName evidence="1">Sulfur carrier protein ThiS</fullName>
    </submittedName>
</protein>
<gene>
    <name evidence="1" type="primary">thiS</name>
    <name evidence="1" type="ORF">FSB73_01760</name>
</gene>
<evidence type="ECO:0000313" key="2">
    <source>
        <dbReference type="Proteomes" id="UP000321291"/>
    </source>
</evidence>